<dbReference type="Proteomes" id="UP000198734">
    <property type="component" value="Unassembled WGS sequence"/>
</dbReference>
<dbReference type="STRING" id="126156.SAMN05421670_3398"/>
<dbReference type="InterPro" id="IPR005320">
    <property type="entry name" value="Peptidase_S51"/>
</dbReference>
<sequence length="209" mass="23379">MELCFIGGGHVLKGELDDIFEELTKKIKANAKVLVVPFATEVSNYDSWMVNLKQAFSTYTNTTLSLLHEDLSKNEMEDLINESDVLYLIGGRPEKLLQLIEEKELARSIENFPGLLIGYSAGALAFCKDCLLTKDDDYPESLVIKGLGLVDFSVEVHYNEASDDELSTLSSARRIYALPDGSAIFYKEGKLHKKVNDVILFESKKKSMV</sequence>
<evidence type="ECO:0000313" key="5">
    <source>
        <dbReference type="EMBL" id="SFQ68916.1"/>
    </source>
</evidence>
<dbReference type="EMBL" id="FOXU01000008">
    <property type="protein sequence ID" value="SFQ68916.1"/>
    <property type="molecule type" value="Genomic_DNA"/>
</dbReference>
<accession>A0A1I6AJR4</accession>
<keyword evidence="3" id="KW-0378">Hydrolase</keyword>
<evidence type="ECO:0000256" key="4">
    <source>
        <dbReference type="ARBA" id="ARBA00022825"/>
    </source>
</evidence>
<keyword evidence="4" id="KW-0720">Serine protease</keyword>
<dbReference type="SUPFAM" id="SSF52317">
    <property type="entry name" value="Class I glutamine amidotransferase-like"/>
    <property type="match status" value="1"/>
</dbReference>
<evidence type="ECO:0000256" key="2">
    <source>
        <dbReference type="ARBA" id="ARBA00022670"/>
    </source>
</evidence>
<dbReference type="Pfam" id="PF03575">
    <property type="entry name" value="Peptidase_S51"/>
    <property type="match status" value="1"/>
</dbReference>
<dbReference type="GO" id="GO:0006508">
    <property type="term" value="P:proteolysis"/>
    <property type="evidence" value="ECO:0007669"/>
    <property type="project" value="UniProtKB-KW"/>
</dbReference>
<comment type="similarity">
    <text evidence="1">Belongs to the peptidase S51 family.</text>
</comment>
<evidence type="ECO:0000256" key="1">
    <source>
        <dbReference type="ARBA" id="ARBA00006534"/>
    </source>
</evidence>
<organism evidence="5 6">
    <name type="scientific">Psychrobacillus psychrotolerans</name>
    <dbReference type="NCBI Taxonomy" id="126156"/>
    <lineage>
        <taxon>Bacteria</taxon>
        <taxon>Bacillati</taxon>
        <taxon>Bacillota</taxon>
        <taxon>Bacilli</taxon>
        <taxon>Bacillales</taxon>
        <taxon>Bacillaceae</taxon>
        <taxon>Psychrobacillus</taxon>
    </lineage>
</organism>
<dbReference type="Gene3D" id="3.40.50.880">
    <property type="match status" value="1"/>
</dbReference>
<dbReference type="AlphaFoldDB" id="A0A1I6AJR4"/>
<dbReference type="PANTHER" id="PTHR20842:SF0">
    <property type="entry name" value="ALPHA-ASPARTYL DIPEPTIDASE"/>
    <property type="match status" value="1"/>
</dbReference>
<keyword evidence="6" id="KW-1185">Reference proteome</keyword>
<proteinExistence type="inferred from homology"/>
<evidence type="ECO:0000256" key="3">
    <source>
        <dbReference type="ARBA" id="ARBA00022801"/>
    </source>
</evidence>
<gene>
    <name evidence="5" type="ORF">SAMN05421670_3398</name>
</gene>
<keyword evidence="2" id="KW-0645">Protease</keyword>
<dbReference type="PANTHER" id="PTHR20842">
    <property type="entry name" value="PROTEASE S51 ALPHA-ASPARTYL DIPEPTIDASE"/>
    <property type="match status" value="1"/>
</dbReference>
<name>A0A1I6AJR4_9BACI</name>
<evidence type="ECO:0000313" key="6">
    <source>
        <dbReference type="Proteomes" id="UP000198734"/>
    </source>
</evidence>
<dbReference type="InterPro" id="IPR029062">
    <property type="entry name" value="Class_I_gatase-like"/>
</dbReference>
<reference evidence="6" key="1">
    <citation type="submission" date="2016-10" db="EMBL/GenBank/DDBJ databases">
        <authorList>
            <person name="Varghese N."/>
            <person name="Submissions S."/>
        </authorList>
    </citation>
    <scope>NUCLEOTIDE SEQUENCE [LARGE SCALE GENOMIC DNA]</scope>
    <source>
        <strain evidence="6">DSM 11706</strain>
    </source>
</reference>
<dbReference type="RefSeq" id="WP_175496309.1">
    <property type="nucleotide sequence ID" value="NZ_FOXU01000008.1"/>
</dbReference>
<protein>
    <submittedName>
        <fullName evidence="5">Peptidase E</fullName>
    </submittedName>
</protein>
<dbReference type="GO" id="GO:0008236">
    <property type="term" value="F:serine-type peptidase activity"/>
    <property type="evidence" value="ECO:0007669"/>
    <property type="project" value="UniProtKB-KW"/>
</dbReference>